<evidence type="ECO:0000313" key="3">
    <source>
        <dbReference type="Proteomes" id="UP000009131"/>
    </source>
</evidence>
<dbReference type="EMBL" id="BABT02000035">
    <property type="protein sequence ID" value="GAA94429.1"/>
    <property type="molecule type" value="Genomic_DNA"/>
</dbReference>
<dbReference type="Proteomes" id="UP000009131">
    <property type="component" value="Unassembled WGS sequence"/>
</dbReference>
<feature type="coiled-coil region" evidence="1">
    <location>
        <begin position="30"/>
        <end position="64"/>
    </location>
</feature>
<name>G7DV19_MIXOS</name>
<gene>
    <name evidence="2" type="primary">Mo01081</name>
    <name evidence="2" type="ORF">E5Q_01081</name>
</gene>
<protein>
    <submittedName>
        <fullName evidence="2">Uncharacterized protein</fullName>
    </submittedName>
</protein>
<comment type="caution">
    <text evidence="2">The sequence shown here is derived from an EMBL/GenBank/DDBJ whole genome shotgun (WGS) entry which is preliminary data.</text>
</comment>
<organism evidence="2 3">
    <name type="scientific">Mixia osmundae (strain CBS 9802 / IAM 14324 / JCM 22182 / KY 12970)</name>
    <dbReference type="NCBI Taxonomy" id="764103"/>
    <lineage>
        <taxon>Eukaryota</taxon>
        <taxon>Fungi</taxon>
        <taxon>Dikarya</taxon>
        <taxon>Basidiomycota</taxon>
        <taxon>Pucciniomycotina</taxon>
        <taxon>Mixiomycetes</taxon>
        <taxon>Mixiales</taxon>
        <taxon>Mixiaceae</taxon>
        <taxon>Mixia</taxon>
    </lineage>
</organism>
<evidence type="ECO:0000313" key="2">
    <source>
        <dbReference type="EMBL" id="GAA94429.1"/>
    </source>
</evidence>
<dbReference type="HOGENOM" id="CLU_048771_0_0_1"/>
<sequence>MATYQEIVDDSDTSLEIPEPHELLDARHKVSAAQLVVDDLKEALKAAKSRLARLKAEQADLELAAKLRKTALPEQLLFTNTESKATLHTGSDSIKDNVADPPQVGYPPDGYVVLGGSTPPSSYCKDYLGDDFHQVLLLFETQCGQARHDAGAGDDAAVSLGTMPEPDPEPTPATVLPAATASSQAPCADCGGVSESTMRFVVGESGQNASATSCWPCFRNVMLVLQSHRSRQQSDATPCEFIHGRRLSSCALSTRMSTNSQRTRRHALDAHRRHSSESISTYGVFSLDQKAVQVFQRFLGTTKFAHDNNSGKTAQLLVRIFKELAARHSAFMRIHRTNKGAQTEWDARTLEEMSKEERDP</sequence>
<keyword evidence="1" id="KW-0175">Coiled coil</keyword>
<dbReference type="InParanoid" id="G7DV19"/>
<evidence type="ECO:0000256" key="1">
    <source>
        <dbReference type="SAM" id="Coils"/>
    </source>
</evidence>
<dbReference type="AlphaFoldDB" id="G7DV19"/>
<keyword evidence="3" id="KW-1185">Reference proteome</keyword>
<reference evidence="2 3" key="1">
    <citation type="journal article" date="2011" name="J. Gen. Appl. Microbiol.">
        <title>Draft genome sequencing of the enigmatic basidiomycete Mixia osmundae.</title>
        <authorList>
            <person name="Nishida H."/>
            <person name="Nagatsuka Y."/>
            <person name="Sugiyama J."/>
        </authorList>
    </citation>
    <scope>NUCLEOTIDE SEQUENCE [LARGE SCALE GENOMIC DNA]</scope>
    <source>
        <strain evidence="3">CBS 9802 / IAM 14324 / JCM 22182 / KY 12970</strain>
    </source>
</reference>
<proteinExistence type="predicted"/>
<accession>G7DV19</accession>
<reference evidence="2 3" key="2">
    <citation type="journal article" date="2012" name="Open Biol.">
        <title>Characteristics of nucleosomes and linker DNA regions on the genome of the basidiomycete Mixia osmundae revealed by mono- and dinucleosome mapping.</title>
        <authorList>
            <person name="Nishida H."/>
            <person name="Kondo S."/>
            <person name="Matsumoto T."/>
            <person name="Suzuki Y."/>
            <person name="Yoshikawa H."/>
            <person name="Taylor T.D."/>
            <person name="Sugiyama J."/>
        </authorList>
    </citation>
    <scope>NUCLEOTIDE SEQUENCE [LARGE SCALE GENOMIC DNA]</scope>
    <source>
        <strain evidence="3">CBS 9802 / IAM 14324 / JCM 22182 / KY 12970</strain>
    </source>
</reference>